<dbReference type="GO" id="GO:0009908">
    <property type="term" value="P:flower development"/>
    <property type="evidence" value="ECO:0007669"/>
    <property type="project" value="InterPro"/>
</dbReference>
<protein>
    <submittedName>
        <fullName evidence="3">Nodulin homeobox protein</fullName>
    </submittedName>
</protein>
<evidence type="ECO:0000313" key="5">
    <source>
        <dbReference type="Proteomes" id="UP000215914"/>
    </source>
</evidence>
<name>A0A251U281_HELAN</name>
<evidence type="ECO:0000313" key="4">
    <source>
        <dbReference type="EMBL" id="OTG16381.1"/>
    </source>
</evidence>
<accession>A0A251U281</accession>
<feature type="transmembrane region" description="Helical" evidence="1">
    <location>
        <begin position="109"/>
        <end position="128"/>
    </location>
</feature>
<dbReference type="AlphaFoldDB" id="A0A251U281"/>
<dbReference type="GO" id="GO:0003697">
    <property type="term" value="F:single-stranded DNA binding"/>
    <property type="evidence" value="ECO:0007669"/>
    <property type="project" value="InterPro"/>
</dbReference>
<dbReference type="InParanoid" id="A0A251U281"/>
<keyword evidence="3" id="KW-0371">Homeobox</keyword>
<evidence type="ECO:0000256" key="1">
    <source>
        <dbReference type="SAM" id="Phobius"/>
    </source>
</evidence>
<dbReference type="Pfam" id="PF25246">
    <property type="entry name" value="Nodulin_N"/>
    <property type="match status" value="1"/>
</dbReference>
<keyword evidence="1" id="KW-0812">Transmembrane</keyword>
<dbReference type="InterPro" id="IPR057287">
    <property type="entry name" value="Ndx_N"/>
</dbReference>
<gene>
    <name evidence="4" type="ORF">HannXRQ_Chr09g0270771</name>
    <name evidence="3" type="ORF">HanXRQr2_Chr09g0409121</name>
</gene>
<evidence type="ECO:0000313" key="3">
    <source>
        <dbReference type="EMBL" id="KAF5792716.1"/>
    </source>
</evidence>
<keyword evidence="5" id="KW-1185">Reference proteome</keyword>
<organism evidence="4 5">
    <name type="scientific">Helianthus annuus</name>
    <name type="common">Common sunflower</name>
    <dbReference type="NCBI Taxonomy" id="4232"/>
    <lineage>
        <taxon>Eukaryota</taxon>
        <taxon>Viridiplantae</taxon>
        <taxon>Streptophyta</taxon>
        <taxon>Embryophyta</taxon>
        <taxon>Tracheophyta</taxon>
        <taxon>Spermatophyta</taxon>
        <taxon>Magnoliopsida</taxon>
        <taxon>eudicotyledons</taxon>
        <taxon>Gunneridae</taxon>
        <taxon>Pentapetalae</taxon>
        <taxon>asterids</taxon>
        <taxon>campanulids</taxon>
        <taxon>Asterales</taxon>
        <taxon>Asteraceae</taxon>
        <taxon>Asteroideae</taxon>
        <taxon>Heliantheae alliance</taxon>
        <taxon>Heliantheae</taxon>
        <taxon>Helianthus</taxon>
    </lineage>
</organism>
<keyword evidence="3" id="KW-0238">DNA-binding</keyword>
<keyword evidence="1" id="KW-1133">Transmembrane helix</keyword>
<dbReference type="PANTHER" id="PTHR35743">
    <property type="entry name" value="NODULIN HOMEOBOX"/>
    <property type="match status" value="1"/>
</dbReference>
<reference evidence="4" key="2">
    <citation type="submission" date="2017-02" db="EMBL/GenBank/DDBJ databases">
        <title>Sunflower complete genome.</title>
        <authorList>
            <person name="Langlade N."/>
            <person name="Munos S."/>
        </authorList>
    </citation>
    <scope>NUCLEOTIDE SEQUENCE [LARGE SCALE GENOMIC DNA]</scope>
    <source>
        <tissue evidence="4">Leaves</tissue>
    </source>
</reference>
<sequence>MQTELLTRVLSQPQREFLSTWCSYDCEPAEEDIVVYFNLTFAAGHVLGLASEFNVQHSTWSNCQAPQTPYAIQWSPLLVQVLSNLSCYYPEGSEFLFLETSGGVASGRLLLLMGLLLHLICLLTFIMIR</sequence>
<dbReference type="Gramene" id="mRNA:HanXRQr2_Chr09g0409121">
    <property type="protein sequence ID" value="mRNA:HanXRQr2_Chr09g0409121"/>
    <property type="gene ID" value="HanXRQr2_Chr09g0409121"/>
</dbReference>
<evidence type="ECO:0000259" key="2">
    <source>
        <dbReference type="Pfam" id="PF25246"/>
    </source>
</evidence>
<reference evidence="3 5" key="1">
    <citation type="journal article" date="2017" name="Nature">
        <title>The sunflower genome provides insights into oil metabolism, flowering and Asterid evolution.</title>
        <authorList>
            <person name="Badouin H."/>
            <person name="Gouzy J."/>
            <person name="Grassa C.J."/>
            <person name="Murat F."/>
            <person name="Staton S.E."/>
            <person name="Cottret L."/>
            <person name="Lelandais-Briere C."/>
            <person name="Owens G.L."/>
            <person name="Carrere S."/>
            <person name="Mayjonade B."/>
            <person name="Legrand L."/>
            <person name="Gill N."/>
            <person name="Kane N.C."/>
            <person name="Bowers J.E."/>
            <person name="Hubner S."/>
            <person name="Bellec A."/>
            <person name="Berard A."/>
            <person name="Berges H."/>
            <person name="Blanchet N."/>
            <person name="Boniface M.C."/>
            <person name="Brunel D."/>
            <person name="Catrice O."/>
            <person name="Chaidir N."/>
            <person name="Claudel C."/>
            <person name="Donnadieu C."/>
            <person name="Faraut T."/>
            <person name="Fievet G."/>
            <person name="Helmstetter N."/>
            <person name="King M."/>
            <person name="Knapp S.J."/>
            <person name="Lai Z."/>
            <person name="Le Paslier M.C."/>
            <person name="Lippi Y."/>
            <person name="Lorenzon L."/>
            <person name="Mandel J.R."/>
            <person name="Marage G."/>
            <person name="Marchand G."/>
            <person name="Marquand E."/>
            <person name="Bret-Mestries E."/>
            <person name="Morien E."/>
            <person name="Nambeesan S."/>
            <person name="Nguyen T."/>
            <person name="Pegot-Espagnet P."/>
            <person name="Pouilly N."/>
            <person name="Raftis F."/>
            <person name="Sallet E."/>
            <person name="Schiex T."/>
            <person name="Thomas J."/>
            <person name="Vandecasteele C."/>
            <person name="Vares D."/>
            <person name="Vear F."/>
            <person name="Vautrin S."/>
            <person name="Crespi M."/>
            <person name="Mangin B."/>
            <person name="Burke J.M."/>
            <person name="Salse J."/>
            <person name="Munos S."/>
            <person name="Vincourt P."/>
            <person name="Rieseberg L.H."/>
            <person name="Langlade N.B."/>
        </authorList>
    </citation>
    <scope>NUCLEOTIDE SEQUENCE [LARGE SCALE GENOMIC DNA]</scope>
    <source>
        <strain evidence="5">cv. SF193</strain>
        <tissue evidence="3">Leaves</tissue>
    </source>
</reference>
<dbReference type="Proteomes" id="UP000215914">
    <property type="component" value="Chromosome 9"/>
</dbReference>
<keyword evidence="1" id="KW-0472">Membrane</keyword>
<dbReference type="InterPro" id="IPR039325">
    <property type="entry name" value="NDX"/>
</dbReference>
<proteinExistence type="predicted"/>
<dbReference type="PANTHER" id="PTHR35743:SF1">
    <property type="entry name" value="NODULIN HOMEOBOX"/>
    <property type="match status" value="1"/>
</dbReference>
<reference evidence="3" key="3">
    <citation type="submission" date="2020-06" db="EMBL/GenBank/DDBJ databases">
        <title>Helianthus annuus Genome sequencing and assembly Release 2.</title>
        <authorList>
            <person name="Gouzy J."/>
            <person name="Langlade N."/>
            <person name="Munos S."/>
        </authorList>
    </citation>
    <scope>NUCLEOTIDE SEQUENCE</scope>
    <source>
        <tissue evidence="3">Leaves</tissue>
    </source>
</reference>
<dbReference type="EMBL" id="CM007898">
    <property type="protein sequence ID" value="OTG16381.1"/>
    <property type="molecule type" value="Genomic_DNA"/>
</dbReference>
<feature type="domain" description="Nodulin homeobox N-terminal" evidence="2">
    <location>
        <begin position="3"/>
        <end position="91"/>
    </location>
</feature>
<dbReference type="EMBL" id="MNCJ02000324">
    <property type="protein sequence ID" value="KAF5792716.1"/>
    <property type="molecule type" value="Genomic_DNA"/>
</dbReference>